<dbReference type="CDD" id="cd03257">
    <property type="entry name" value="ABC_NikE_OppD_transporters"/>
    <property type="match status" value="2"/>
</dbReference>
<name>A0A7Z0D4K1_9MICO</name>
<evidence type="ECO:0000313" key="9">
    <source>
        <dbReference type="EMBL" id="NYI68772.1"/>
    </source>
</evidence>
<dbReference type="GO" id="GO:0015833">
    <property type="term" value="P:peptide transport"/>
    <property type="evidence" value="ECO:0007669"/>
    <property type="project" value="InterPro"/>
</dbReference>
<dbReference type="Pfam" id="PF00005">
    <property type="entry name" value="ABC_tran"/>
    <property type="match status" value="2"/>
</dbReference>
<dbReference type="EMBL" id="JACBZP010000001">
    <property type="protein sequence ID" value="NYI68772.1"/>
    <property type="molecule type" value="Genomic_DNA"/>
</dbReference>
<keyword evidence="5" id="KW-0547">Nucleotide-binding</keyword>
<dbReference type="Gene3D" id="3.40.50.300">
    <property type="entry name" value="P-loop containing nucleotide triphosphate hydrolases"/>
    <property type="match status" value="2"/>
</dbReference>
<evidence type="ECO:0000256" key="5">
    <source>
        <dbReference type="ARBA" id="ARBA00022741"/>
    </source>
</evidence>
<dbReference type="InterPro" id="IPR017871">
    <property type="entry name" value="ABC_transporter-like_CS"/>
</dbReference>
<protein>
    <submittedName>
        <fullName evidence="9">Peptide/nickel transport system ATP-binding protein</fullName>
    </submittedName>
</protein>
<evidence type="ECO:0000256" key="2">
    <source>
        <dbReference type="ARBA" id="ARBA00005417"/>
    </source>
</evidence>
<dbReference type="PANTHER" id="PTHR43297:SF2">
    <property type="entry name" value="DIPEPTIDE TRANSPORT ATP-BINDING PROTEIN DPPD"/>
    <property type="match status" value="1"/>
</dbReference>
<keyword evidence="4" id="KW-1003">Cell membrane</keyword>
<evidence type="ECO:0000256" key="4">
    <source>
        <dbReference type="ARBA" id="ARBA00022475"/>
    </source>
</evidence>
<dbReference type="PROSITE" id="PS50893">
    <property type="entry name" value="ABC_TRANSPORTER_2"/>
    <property type="match status" value="2"/>
</dbReference>
<dbReference type="InterPro" id="IPR003439">
    <property type="entry name" value="ABC_transporter-like_ATP-bd"/>
</dbReference>
<dbReference type="PROSITE" id="PS00211">
    <property type="entry name" value="ABC_TRANSPORTER_1"/>
    <property type="match status" value="2"/>
</dbReference>
<evidence type="ECO:0000256" key="6">
    <source>
        <dbReference type="ARBA" id="ARBA00022840"/>
    </source>
</evidence>
<accession>A0A7Z0D4K1</accession>
<reference evidence="9 10" key="1">
    <citation type="submission" date="2020-07" db="EMBL/GenBank/DDBJ databases">
        <title>Sequencing the genomes of 1000 actinobacteria strains.</title>
        <authorList>
            <person name="Klenk H.-P."/>
        </authorList>
    </citation>
    <scope>NUCLEOTIDE SEQUENCE [LARGE SCALE GENOMIC DNA]</scope>
    <source>
        <strain evidence="9 10">DSM 26341</strain>
    </source>
</reference>
<comment type="caution">
    <text evidence="9">The sequence shown here is derived from an EMBL/GenBank/DDBJ whole genome shotgun (WGS) entry which is preliminary data.</text>
</comment>
<dbReference type="GO" id="GO:0005886">
    <property type="term" value="C:plasma membrane"/>
    <property type="evidence" value="ECO:0007669"/>
    <property type="project" value="UniProtKB-SubCell"/>
</dbReference>
<dbReference type="SUPFAM" id="SSF52540">
    <property type="entry name" value="P-loop containing nucleoside triphosphate hydrolases"/>
    <property type="match status" value="2"/>
</dbReference>
<dbReference type="SMART" id="SM00382">
    <property type="entry name" value="AAA"/>
    <property type="match status" value="2"/>
</dbReference>
<gene>
    <name evidence="9" type="ORF">BJY26_003078</name>
</gene>
<comment type="subcellular location">
    <subcellularLocation>
        <location evidence="1">Cell membrane</location>
        <topology evidence="1">Peripheral membrane protein</topology>
    </subcellularLocation>
</comment>
<dbReference type="NCBIfam" id="NF007739">
    <property type="entry name" value="PRK10419.1"/>
    <property type="match status" value="2"/>
</dbReference>
<evidence type="ECO:0000313" key="10">
    <source>
        <dbReference type="Proteomes" id="UP000539111"/>
    </source>
</evidence>
<dbReference type="AlphaFoldDB" id="A0A7Z0D4K1"/>
<feature type="domain" description="ABC transporter" evidence="8">
    <location>
        <begin position="6"/>
        <end position="255"/>
    </location>
</feature>
<evidence type="ECO:0000256" key="3">
    <source>
        <dbReference type="ARBA" id="ARBA00022448"/>
    </source>
</evidence>
<evidence type="ECO:0000256" key="7">
    <source>
        <dbReference type="ARBA" id="ARBA00023136"/>
    </source>
</evidence>
<keyword evidence="3" id="KW-0813">Transport</keyword>
<dbReference type="Proteomes" id="UP000539111">
    <property type="component" value="Unassembled WGS sequence"/>
</dbReference>
<dbReference type="InterPro" id="IPR013563">
    <property type="entry name" value="Oligopep_ABC_C"/>
</dbReference>
<evidence type="ECO:0000259" key="8">
    <source>
        <dbReference type="PROSITE" id="PS50893"/>
    </source>
</evidence>
<organism evidence="9 10">
    <name type="scientific">Spelaeicoccus albus</name>
    <dbReference type="NCBI Taxonomy" id="1280376"/>
    <lineage>
        <taxon>Bacteria</taxon>
        <taxon>Bacillati</taxon>
        <taxon>Actinomycetota</taxon>
        <taxon>Actinomycetes</taxon>
        <taxon>Micrococcales</taxon>
        <taxon>Brevibacteriaceae</taxon>
        <taxon>Spelaeicoccus</taxon>
    </lineage>
</organism>
<dbReference type="NCBIfam" id="NF008453">
    <property type="entry name" value="PRK11308.1"/>
    <property type="match status" value="2"/>
</dbReference>
<dbReference type="InterPro" id="IPR027417">
    <property type="entry name" value="P-loop_NTPase"/>
</dbReference>
<dbReference type="RefSeq" id="WP_179429069.1">
    <property type="nucleotide sequence ID" value="NZ_JACBZP010000001.1"/>
</dbReference>
<dbReference type="FunFam" id="3.40.50.300:FF:000016">
    <property type="entry name" value="Oligopeptide ABC transporter ATP-binding component"/>
    <property type="match status" value="1"/>
</dbReference>
<comment type="similarity">
    <text evidence="2">Belongs to the ABC transporter superfamily.</text>
</comment>
<keyword evidence="7" id="KW-0472">Membrane</keyword>
<dbReference type="GO" id="GO:0005524">
    <property type="term" value="F:ATP binding"/>
    <property type="evidence" value="ECO:0007669"/>
    <property type="project" value="UniProtKB-KW"/>
</dbReference>
<keyword evidence="6 9" id="KW-0067">ATP-binding</keyword>
<sequence>MKDSLLQFKGLSIDFKIANDWVNVTDGISFDVRKGETLALVGESGSGKSVTAMSVLGLLAPNARTNGTIEYNGMDLVSASASQLRSVRGRDIAMIFQEPMTALNPVYTIGAQLSDVLRRTESVPKASTKRESLRLMKAVHMPDPETKLNAYPHQLSGGQRQRAMIAMAISGSPRLLIADEPTTALDVTVQAEILDLLLELQTTSDMSMLLITHDMGVVADVAKRVVVMEKGSIVEQADVETLFVNPAKPYTKHLLASVPYLGKTLAPASAPNEAESRVLDVKKLSITYGGRSRKLDNHAVMDVSFDIRPGEILGLVGESGSGKTSIGKSIMGLVKDIDGDVVIDGKRVDYANRKQRRATLRRVSMVFQDPASSLNPRQPVWRSITDPLRWKQLQTRTTSLRDRAESLLNLVDMPSDTARRYPHELSGGQRQRIGIARALAVDPLLMIADEPTSALDVSVQATVLDLLQELQIKLGFACLFISHDLAVVELLADRVAVLQRGEIVELDNARTILATPNSDYTRRLIAAAPVPDPEEQRQRRRKRLTADVH</sequence>
<dbReference type="Pfam" id="PF08352">
    <property type="entry name" value="oligo_HPY"/>
    <property type="match status" value="2"/>
</dbReference>
<keyword evidence="10" id="KW-1185">Reference proteome</keyword>
<dbReference type="InterPro" id="IPR003593">
    <property type="entry name" value="AAA+_ATPase"/>
</dbReference>
<proteinExistence type="inferred from homology"/>
<dbReference type="PANTHER" id="PTHR43297">
    <property type="entry name" value="OLIGOPEPTIDE TRANSPORT ATP-BINDING PROTEIN APPD"/>
    <property type="match status" value="1"/>
</dbReference>
<dbReference type="GO" id="GO:0016887">
    <property type="term" value="F:ATP hydrolysis activity"/>
    <property type="evidence" value="ECO:0007669"/>
    <property type="project" value="InterPro"/>
</dbReference>
<feature type="domain" description="ABC transporter" evidence="8">
    <location>
        <begin position="276"/>
        <end position="525"/>
    </location>
</feature>
<evidence type="ECO:0000256" key="1">
    <source>
        <dbReference type="ARBA" id="ARBA00004202"/>
    </source>
</evidence>
<dbReference type="InterPro" id="IPR050388">
    <property type="entry name" value="ABC_Ni/Peptide_Import"/>
</dbReference>